<accession>A0AAI9UZS5</accession>
<dbReference type="Proteomes" id="UP001239213">
    <property type="component" value="Unassembled WGS sequence"/>
</dbReference>
<gene>
    <name evidence="1" type="ORF">CCUS01_06859</name>
</gene>
<sequence>MKFADSRHSALLRMQYTGLRLLPILPSSSSSTSHIVPHHHHPTPPLSAANTAGLRVCVLANAASTTVARIQSSLTPLVPLSSHPASTDHPYLRPNHRGKRPLLLCATIARISRISSDTR</sequence>
<dbReference type="AlphaFoldDB" id="A0AAI9UZS5"/>
<proteinExistence type="predicted"/>
<evidence type="ECO:0000313" key="1">
    <source>
        <dbReference type="EMBL" id="KAK1467902.1"/>
    </source>
</evidence>
<protein>
    <submittedName>
        <fullName evidence="1">Uncharacterized protein</fullName>
    </submittedName>
</protein>
<organism evidence="1 2">
    <name type="scientific">Colletotrichum cuscutae</name>
    <dbReference type="NCBI Taxonomy" id="1209917"/>
    <lineage>
        <taxon>Eukaryota</taxon>
        <taxon>Fungi</taxon>
        <taxon>Dikarya</taxon>
        <taxon>Ascomycota</taxon>
        <taxon>Pezizomycotina</taxon>
        <taxon>Sordariomycetes</taxon>
        <taxon>Hypocreomycetidae</taxon>
        <taxon>Glomerellales</taxon>
        <taxon>Glomerellaceae</taxon>
        <taxon>Colletotrichum</taxon>
        <taxon>Colletotrichum acutatum species complex</taxon>
    </lineage>
</organism>
<comment type="caution">
    <text evidence="1">The sequence shown here is derived from an EMBL/GenBank/DDBJ whole genome shotgun (WGS) entry which is preliminary data.</text>
</comment>
<reference evidence="1" key="1">
    <citation type="submission" date="2016-11" db="EMBL/GenBank/DDBJ databases">
        <title>The genome sequence of Colletotrichum cuscutae.</title>
        <authorList>
            <person name="Baroncelli R."/>
        </authorList>
    </citation>
    <scope>NUCLEOTIDE SEQUENCE</scope>
    <source>
        <strain evidence="1">IMI 304802</strain>
    </source>
</reference>
<dbReference type="EMBL" id="MPDP01000255">
    <property type="protein sequence ID" value="KAK1467902.1"/>
    <property type="molecule type" value="Genomic_DNA"/>
</dbReference>
<name>A0AAI9UZS5_9PEZI</name>
<keyword evidence="2" id="KW-1185">Reference proteome</keyword>
<evidence type="ECO:0000313" key="2">
    <source>
        <dbReference type="Proteomes" id="UP001239213"/>
    </source>
</evidence>